<keyword evidence="2" id="KW-1185">Reference proteome</keyword>
<evidence type="ECO:0000313" key="2">
    <source>
        <dbReference type="Proteomes" id="UP001461498"/>
    </source>
</evidence>
<dbReference type="InterPro" id="IPR036116">
    <property type="entry name" value="FN3_sf"/>
</dbReference>
<evidence type="ECO:0000313" key="1">
    <source>
        <dbReference type="EMBL" id="KAK9499087.1"/>
    </source>
</evidence>
<dbReference type="AlphaFoldDB" id="A0AAW1CLA3"/>
<dbReference type="InterPro" id="IPR011042">
    <property type="entry name" value="6-blade_b-propeller_TolB-like"/>
</dbReference>
<comment type="caution">
    <text evidence="1">The sequence shown here is derived from an EMBL/GenBank/DDBJ whole genome shotgun (WGS) entry which is preliminary data.</text>
</comment>
<protein>
    <recommendedName>
        <fullName evidence="3">Proto-oncogene tyrosine-protein kinase ROS</fullName>
    </recommendedName>
</protein>
<reference evidence="1 2" key="1">
    <citation type="submission" date="2022-12" db="EMBL/GenBank/DDBJ databases">
        <title>Chromosome-level genome assembly of true bugs.</title>
        <authorList>
            <person name="Ma L."/>
            <person name="Li H."/>
        </authorList>
    </citation>
    <scope>NUCLEOTIDE SEQUENCE [LARGE SCALE GENOMIC DNA]</scope>
    <source>
        <strain evidence="1">Lab_2022b</strain>
    </source>
</reference>
<gene>
    <name evidence="1" type="ORF">O3M35_003599</name>
</gene>
<proteinExistence type="predicted"/>
<sequence>MGLTLDTSARDVYWIVRNYEGSTLFKANMAEGKIVGNEVVPIKIALIQYPDIQGPLCYFDEHLLWLRDDRNAVIADLSGANTALLTSLSLTGLHVVTVVDKALHKLPEISDESNVNAIPDPVDINSLKIIGNFSNFNISWNPVENVNCGEVFYELKISHSHKRELRIETTYPSWQYPVDEVPPPYTALMVTVRALTYWGNSPQIRAYLHSPEAAPSPPSYPRTYVRACTTKGCGVPSQAVMARTDRPSPVPRLLMATNDTLSLADIDRRDNMTLSHSAIGTITDIAYSCHSGKVYWIDDNNHIVYAKTDAKSKVLSLNGTGLSLAMDWVGNSLYWSERDERSGISELKKLDLTQWDQGITHIQLLFTKTSYSIRSLQVDPFKRLEKYIFILLLPIDIN</sequence>
<dbReference type="EMBL" id="JAPXFL010000012">
    <property type="protein sequence ID" value="KAK9499087.1"/>
    <property type="molecule type" value="Genomic_DNA"/>
</dbReference>
<dbReference type="Proteomes" id="UP001461498">
    <property type="component" value="Unassembled WGS sequence"/>
</dbReference>
<evidence type="ECO:0008006" key="3">
    <source>
        <dbReference type="Google" id="ProtNLM"/>
    </source>
</evidence>
<dbReference type="Gene3D" id="2.120.10.30">
    <property type="entry name" value="TolB, C-terminal domain"/>
    <property type="match status" value="1"/>
</dbReference>
<name>A0AAW1CLA3_9HEMI</name>
<organism evidence="1 2">
    <name type="scientific">Rhynocoris fuscipes</name>
    <dbReference type="NCBI Taxonomy" id="488301"/>
    <lineage>
        <taxon>Eukaryota</taxon>
        <taxon>Metazoa</taxon>
        <taxon>Ecdysozoa</taxon>
        <taxon>Arthropoda</taxon>
        <taxon>Hexapoda</taxon>
        <taxon>Insecta</taxon>
        <taxon>Pterygota</taxon>
        <taxon>Neoptera</taxon>
        <taxon>Paraneoptera</taxon>
        <taxon>Hemiptera</taxon>
        <taxon>Heteroptera</taxon>
        <taxon>Panheteroptera</taxon>
        <taxon>Cimicomorpha</taxon>
        <taxon>Reduviidae</taxon>
        <taxon>Harpactorinae</taxon>
        <taxon>Harpactorini</taxon>
        <taxon>Rhynocoris</taxon>
    </lineage>
</organism>
<dbReference type="SUPFAM" id="SSF63825">
    <property type="entry name" value="YWTD domain"/>
    <property type="match status" value="1"/>
</dbReference>
<dbReference type="SUPFAM" id="SSF49265">
    <property type="entry name" value="Fibronectin type III"/>
    <property type="match status" value="1"/>
</dbReference>
<accession>A0AAW1CLA3</accession>